<evidence type="ECO:0000313" key="2">
    <source>
        <dbReference type="EMBL" id="AGA90966.1"/>
    </source>
</evidence>
<evidence type="ECO:0000313" key="3">
    <source>
        <dbReference type="Proteomes" id="UP000010816"/>
    </source>
</evidence>
<reference evidence="2 3" key="1">
    <citation type="submission" date="2011-09" db="EMBL/GenBank/DDBJ databases">
        <title>Complete sequence of chromosome of Thioflavicoccus mobilis 8321.</title>
        <authorList>
            <consortium name="US DOE Joint Genome Institute"/>
            <person name="Lucas S."/>
            <person name="Han J."/>
            <person name="Lapidus A."/>
            <person name="Cheng J.-F."/>
            <person name="Goodwin L."/>
            <person name="Pitluck S."/>
            <person name="Peters L."/>
            <person name="Ovchinnikova G."/>
            <person name="Lu M."/>
            <person name="Detter J.C."/>
            <person name="Han C."/>
            <person name="Tapia R."/>
            <person name="Land M."/>
            <person name="Hauser L."/>
            <person name="Kyrpides N."/>
            <person name="Ivanova N."/>
            <person name="Pagani I."/>
            <person name="Vogl K."/>
            <person name="Liu Z."/>
            <person name="Imhoff J."/>
            <person name="Thiel V."/>
            <person name="Frigaard N.-U."/>
            <person name="Bryant D."/>
            <person name="Woyke T."/>
        </authorList>
    </citation>
    <scope>NUCLEOTIDE SEQUENCE [LARGE SCALE GENOMIC DNA]</scope>
    <source>
        <strain evidence="2 3">8321</strain>
    </source>
</reference>
<feature type="transmembrane region" description="Helical" evidence="1">
    <location>
        <begin position="12"/>
        <end position="30"/>
    </location>
</feature>
<proteinExistence type="predicted"/>
<sequence>MVGPGRRGRLPHLVLAVVAITLFLLTYQWGSQYRHGTNDVPAVAGVRVLPARPLPETLAHPETGNEHLAGPPLTGTWTLMGFADDPQAPMARLVEIYNRLADRPDLRKRLQLVLVASTERGGSVRDFAQLAPAFHLVVGDTALARWRGALDSGDGDTPPALFLSDPDARLTTLFPAAQTPASIADDLRILMSERTR</sequence>
<keyword evidence="3" id="KW-1185">Reference proteome</keyword>
<dbReference type="PATRIC" id="fig|765912.4.peg.2179"/>
<evidence type="ECO:0008006" key="4">
    <source>
        <dbReference type="Google" id="ProtNLM"/>
    </source>
</evidence>
<evidence type="ECO:0000256" key="1">
    <source>
        <dbReference type="SAM" id="Phobius"/>
    </source>
</evidence>
<protein>
    <recommendedName>
        <fullName evidence="4">Thioredoxin domain-containing protein</fullName>
    </recommendedName>
</protein>
<dbReference type="OrthoDB" id="5763536at2"/>
<keyword evidence="1" id="KW-0812">Transmembrane</keyword>
<dbReference type="AlphaFoldDB" id="L0GYF1"/>
<name>L0GYF1_9GAMM</name>
<dbReference type="HOGENOM" id="CLU_1365701_0_0_6"/>
<organism evidence="2 3">
    <name type="scientific">Thioflavicoccus mobilis 8321</name>
    <dbReference type="NCBI Taxonomy" id="765912"/>
    <lineage>
        <taxon>Bacteria</taxon>
        <taxon>Pseudomonadati</taxon>
        <taxon>Pseudomonadota</taxon>
        <taxon>Gammaproteobacteria</taxon>
        <taxon>Chromatiales</taxon>
        <taxon>Chromatiaceae</taxon>
        <taxon>Thioflavicoccus</taxon>
    </lineage>
</organism>
<keyword evidence="1" id="KW-0472">Membrane</keyword>
<dbReference type="KEGG" id="tmb:Thimo_2219"/>
<dbReference type="EMBL" id="CP003051">
    <property type="protein sequence ID" value="AGA90966.1"/>
    <property type="molecule type" value="Genomic_DNA"/>
</dbReference>
<dbReference type="RefSeq" id="WP_015281103.1">
    <property type="nucleotide sequence ID" value="NC_019940.1"/>
</dbReference>
<keyword evidence="1" id="KW-1133">Transmembrane helix</keyword>
<accession>L0GYF1</accession>
<dbReference type="eggNOG" id="COG1999">
    <property type="taxonomic scope" value="Bacteria"/>
</dbReference>
<dbReference type="Proteomes" id="UP000010816">
    <property type="component" value="Chromosome"/>
</dbReference>
<gene>
    <name evidence="2" type="ORF">Thimo_2219</name>
</gene>
<dbReference type="STRING" id="765912.Thimo_2219"/>